<evidence type="ECO:0000256" key="1">
    <source>
        <dbReference type="SAM" id="MobiDB-lite"/>
    </source>
</evidence>
<proteinExistence type="predicted"/>
<feature type="region of interest" description="Disordered" evidence="1">
    <location>
        <begin position="103"/>
        <end position="130"/>
    </location>
</feature>
<feature type="region of interest" description="Disordered" evidence="1">
    <location>
        <begin position="437"/>
        <end position="493"/>
    </location>
</feature>
<name>U6LL29_9EIME</name>
<dbReference type="VEuPathDB" id="ToxoDB:EBH_0020650"/>
<feature type="region of interest" description="Disordered" evidence="1">
    <location>
        <begin position="289"/>
        <end position="322"/>
    </location>
</feature>
<keyword evidence="4" id="KW-1185">Reference proteome</keyword>
<evidence type="ECO:0000313" key="4">
    <source>
        <dbReference type="Proteomes" id="UP000030750"/>
    </source>
</evidence>
<dbReference type="AlphaFoldDB" id="U6LL29"/>
<evidence type="ECO:0000256" key="2">
    <source>
        <dbReference type="SAM" id="Phobius"/>
    </source>
</evidence>
<gene>
    <name evidence="3" type="ORF">EBH_0020650</name>
</gene>
<sequence length="819" mass="86134">MQTAPVAEPGARPTSMQLLGGDNTAWEFSPGYFDLPVTWRNHRHRRIWGLGGLNASIVALATVATVAAVYLVLRCSLYLVNASKSKAALRFLAGAEETTNEDLKAPCSALEDDKSASPAATATDEEDEEEGTLVKDDLLARASRYATELARLVERNERLLLTLHPENRSKFTAELLCLCLTELSALSSLLEKRDRAVINEKITAISKALKAVKKTVENSKVSQARKRHIHYLYSHLRKISGIETAATALEERRRLIKVKRLLQLQEVALTQLNAGFAWLRDATGEAQPAATAGRGAAAKGTAKKGTAKKGTAKGTAKGSAKGVAASAEGTAAAGEVVDAALENRVAAVILAIGKTVHERRDATLVDPLLSGWLRDVNTQNPRYGMMSSSRLGALVRSPLQPHSQLLEALQATPLGSGVVPWEWHLPEDIPVPEKVDSSLAREAPSGGDAVSPPTDPTHRRRRTQSEKAPRLRARKQVDANGSTPVASVSAPPSTLTAVPGVLPSVEAMHASVDATSTLPRAVTLHAASSVPPQASSAAAGGYFEGIAASAAPERGGFSPGRTRAGQATAAHEGYSLSLPGADALAPVEPAAREIQWSSVVEHGFLANSKLLSSNDFDRAPGASRPRRGTPFISISQPRAPPTGHPSPTDAGVAWSLQITGADDSTEGVMLGSLASPSLASVLQHLPTFPSRPPELRSISEAAQPQQREDAVHRSRFLSPWTPFERASHVPVSEALLYNERVWIDDALEDDVALVGGMTEQTPNEVLPRYGPEAAATPGAGAAQSAAASVSAAPASTSSAEAGGNNHSPSGSPSEGSFGL</sequence>
<reference evidence="3" key="2">
    <citation type="submission" date="2013-10" db="EMBL/GenBank/DDBJ databases">
        <authorList>
            <person name="Aslett M."/>
        </authorList>
    </citation>
    <scope>NUCLEOTIDE SEQUENCE [LARGE SCALE GENOMIC DNA]</scope>
    <source>
        <strain evidence="3">Houghton</strain>
    </source>
</reference>
<evidence type="ECO:0000313" key="3">
    <source>
        <dbReference type="EMBL" id="CDJ48485.1"/>
    </source>
</evidence>
<keyword evidence="2" id="KW-0472">Membrane</keyword>
<reference evidence="3" key="1">
    <citation type="submission" date="2013-10" db="EMBL/GenBank/DDBJ databases">
        <title>Genomic analysis of the causative agents of coccidiosis in chickens.</title>
        <authorList>
            <person name="Reid A.J."/>
            <person name="Blake D."/>
            <person name="Billington K."/>
            <person name="Browne H."/>
            <person name="Dunn M."/>
            <person name="Hung S."/>
            <person name="Kawahara F."/>
            <person name="Miranda-Saavedra D."/>
            <person name="Mourier T."/>
            <person name="Nagra H."/>
            <person name="Otto T.D."/>
            <person name="Rawlings N."/>
            <person name="Sanchez A."/>
            <person name="Sanders M."/>
            <person name="Subramaniam C."/>
            <person name="Tay Y."/>
            <person name="Dear P."/>
            <person name="Doerig C."/>
            <person name="Gruber A."/>
            <person name="Parkinson J."/>
            <person name="Shirley M."/>
            <person name="Wan K.L."/>
            <person name="Berriman M."/>
            <person name="Tomley F."/>
            <person name="Pain A."/>
        </authorList>
    </citation>
    <scope>NUCLEOTIDE SEQUENCE [LARGE SCALE GENOMIC DNA]</scope>
    <source>
        <strain evidence="3">Houghton</strain>
    </source>
</reference>
<feature type="region of interest" description="Disordered" evidence="1">
    <location>
        <begin position="614"/>
        <end position="647"/>
    </location>
</feature>
<protein>
    <submittedName>
        <fullName evidence="3">Uncharacterized protein</fullName>
    </submittedName>
</protein>
<dbReference type="Proteomes" id="UP000030750">
    <property type="component" value="Unassembled WGS sequence"/>
</dbReference>
<organism evidence="3 4">
    <name type="scientific">Eimeria brunetti</name>
    <dbReference type="NCBI Taxonomy" id="51314"/>
    <lineage>
        <taxon>Eukaryota</taxon>
        <taxon>Sar</taxon>
        <taxon>Alveolata</taxon>
        <taxon>Apicomplexa</taxon>
        <taxon>Conoidasida</taxon>
        <taxon>Coccidia</taxon>
        <taxon>Eucoccidiorida</taxon>
        <taxon>Eimeriorina</taxon>
        <taxon>Eimeriidae</taxon>
        <taxon>Eimeria</taxon>
    </lineage>
</organism>
<feature type="compositionally biased region" description="Low complexity" evidence="1">
    <location>
        <begin position="289"/>
        <end position="300"/>
    </location>
</feature>
<feature type="compositionally biased region" description="Low complexity" evidence="1">
    <location>
        <begin position="312"/>
        <end position="322"/>
    </location>
</feature>
<dbReference type="OrthoDB" id="353150at2759"/>
<keyword evidence="2" id="KW-1133">Transmembrane helix</keyword>
<feature type="region of interest" description="Disordered" evidence="1">
    <location>
        <begin position="761"/>
        <end position="819"/>
    </location>
</feature>
<feature type="compositionally biased region" description="Low complexity" evidence="1">
    <location>
        <begin position="482"/>
        <end position="493"/>
    </location>
</feature>
<keyword evidence="2" id="KW-0812">Transmembrane</keyword>
<feature type="transmembrane region" description="Helical" evidence="2">
    <location>
        <begin position="47"/>
        <end position="73"/>
    </location>
</feature>
<accession>U6LL29</accession>
<feature type="compositionally biased region" description="Low complexity" evidence="1">
    <location>
        <begin position="770"/>
        <end position="819"/>
    </location>
</feature>
<feature type="compositionally biased region" description="Basic residues" evidence="1">
    <location>
        <begin position="301"/>
        <end position="311"/>
    </location>
</feature>
<dbReference type="EMBL" id="HG711163">
    <property type="protein sequence ID" value="CDJ48485.1"/>
    <property type="molecule type" value="Genomic_DNA"/>
</dbReference>